<protein>
    <submittedName>
        <fullName evidence="2">Peptidase</fullName>
    </submittedName>
</protein>
<dbReference type="Gene3D" id="3.40.710.10">
    <property type="entry name" value="DD-peptidase/beta-lactamase superfamily"/>
    <property type="match status" value="1"/>
</dbReference>
<dbReference type="InterPro" id="IPR023650">
    <property type="entry name" value="Beta-lactam_class-A_AS"/>
</dbReference>
<dbReference type="PROSITE" id="PS00146">
    <property type="entry name" value="BETA_LACTAMASE_A"/>
    <property type="match status" value="1"/>
</dbReference>
<proteinExistence type="predicted"/>
<reference evidence="2 3" key="1">
    <citation type="submission" date="2017-09" db="EMBL/GenBank/DDBJ databases">
        <title>Whole genomes of Flavobacteriaceae.</title>
        <authorList>
            <person name="Stine C."/>
            <person name="Li C."/>
            <person name="Tadesse D."/>
        </authorList>
    </citation>
    <scope>NUCLEOTIDE SEQUENCE [LARGE SCALE GENOMIC DNA]</scope>
    <source>
        <strain evidence="2 3">ATCC 35036</strain>
    </source>
</reference>
<comment type="caution">
    <text evidence="2">The sequence shown here is derived from an EMBL/GenBank/DDBJ whole genome shotgun (WGS) entry which is preliminary data.</text>
</comment>
<feature type="domain" description="Beta-lactamase-related" evidence="1">
    <location>
        <begin position="51"/>
        <end position="343"/>
    </location>
</feature>
<dbReference type="InterPro" id="IPR001466">
    <property type="entry name" value="Beta-lactam-related"/>
</dbReference>
<evidence type="ECO:0000313" key="3">
    <source>
        <dbReference type="Proteomes" id="UP000220828"/>
    </source>
</evidence>
<dbReference type="OrthoDB" id="9793489at2"/>
<gene>
    <name evidence="2" type="ORF">B0A77_03850</name>
</gene>
<dbReference type="PANTHER" id="PTHR46825:SF7">
    <property type="entry name" value="D-ALANYL-D-ALANINE CARBOXYPEPTIDASE"/>
    <property type="match status" value="1"/>
</dbReference>
<dbReference type="InterPro" id="IPR012338">
    <property type="entry name" value="Beta-lactam/transpept-like"/>
</dbReference>
<dbReference type="AlphaFoldDB" id="A0A2H3KDG1"/>
<organism evidence="2 3">
    <name type="scientific">Flavobacterium branchiophilum</name>
    <dbReference type="NCBI Taxonomy" id="55197"/>
    <lineage>
        <taxon>Bacteria</taxon>
        <taxon>Pseudomonadati</taxon>
        <taxon>Bacteroidota</taxon>
        <taxon>Flavobacteriia</taxon>
        <taxon>Flavobacteriales</taxon>
        <taxon>Flavobacteriaceae</taxon>
        <taxon>Flavobacterium</taxon>
    </lineage>
</organism>
<dbReference type="Pfam" id="PF00144">
    <property type="entry name" value="Beta-lactamase"/>
    <property type="match status" value="1"/>
</dbReference>
<dbReference type="EMBL" id="PCMW01000023">
    <property type="protein sequence ID" value="PDS25778.1"/>
    <property type="molecule type" value="Genomic_DNA"/>
</dbReference>
<dbReference type="Proteomes" id="UP000220828">
    <property type="component" value="Unassembled WGS sequence"/>
</dbReference>
<sequence>MRYFAAEITHMKTKNMTKKIWVTLIIGITFLNSYSQKLNLIKLDSLFKALEEKNLFMGSIAISKDGNLIYSKSIGKADIETNTNLSFKTKFRIGSTTKIFTSALVLKAIENKKLSLNQTIEKFFPTIENSNKITIANLLNHRSGISEFLAADEFSNGYTEAKSEEEMIAIISKSKSDFSPNSKAAYSNSNYYLLSIILEKIYTKSYKELLDEQIIKPLKLKNTYFGDKINVKNNECYSYYFSDKWEKESEGNTSVPLGAGGIVSNPYDLTIFIEKLFKGKLISLESLKTMTQIHDKFGMGIFELPFYEKKGFVHRGQIDSFSSVLSYFPDEKLAIAITSNGAIYDKKKILIAALGNYFNRPYKIIFEPFKPSQAELDSYIGDYTSSYYPKTISIIKNNKNIFAKINDESEFLIEPVEKNKFENLWEGKKLGFYPNNKEMIFEENGNKYTLTRK</sequence>
<evidence type="ECO:0000259" key="1">
    <source>
        <dbReference type="Pfam" id="PF00144"/>
    </source>
</evidence>
<dbReference type="PANTHER" id="PTHR46825">
    <property type="entry name" value="D-ALANYL-D-ALANINE-CARBOXYPEPTIDASE/ENDOPEPTIDASE AMPH"/>
    <property type="match status" value="1"/>
</dbReference>
<evidence type="ECO:0000313" key="2">
    <source>
        <dbReference type="EMBL" id="PDS25778.1"/>
    </source>
</evidence>
<dbReference type="SUPFAM" id="SSF56601">
    <property type="entry name" value="beta-lactamase/transpeptidase-like"/>
    <property type="match status" value="1"/>
</dbReference>
<accession>A0A2H3KDG1</accession>
<name>A0A2H3KDG1_9FLAO</name>
<dbReference type="InterPro" id="IPR050491">
    <property type="entry name" value="AmpC-like"/>
</dbReference>